<keyword evidence="11" id="KW-1185">Reference proteome</keyword>
<evidence type="ECO:0008006" key="12">
    <source>
        <dbReference type="Google" id="ProtNLM"/>
    </source>
</evidence>
<dbReference type="InterPro" id="IPR051906">
    <property type="entry name" value="TolC-like"/>
</dbReference>
<dbReference type="GO" id="GO:0015562">
    <property type="term" value="F:efflux transmembrane transporter activity"/>
    <property type="evidence" value="ECO:0007669"/>
    <property type="project" value="InterPro"/>
</dbReference>
<dbReference type="AlphaFoldDB" id="A0A1Y4DJW5"/>
<evidence type="ECO:0000256" key="6">
    <source>
        <dbReference type="ARBA" id="ARBA00023136"/>
    </source>
</evidence>
<comment type="subcellular location">
    <subcellularLocation>
        <location evidence="1">Cell outer membrane</location>
    </subcellularLocation>
</comment>
<keyword evidence="5" id="KW-0812">Transmembrane</keyword>
<dbReference type="GO" id="GO:0015288">
    <property type="term" value="F:porin activity"/>
    <property type="evidence" value="ECO:0007669"/>
    <property type="project" value="TreeGrafter"/>
</dbReference>
<evidence type="ECO:0000256" key="7">
    <source>
        <dbReference type="ARBA" id="ARBA00023237"/>
    </source>
</evidence>
<keyword evidence="3" id="KW-0813">Transport</keyword>
<dbReference type="Proteomes" id="UP000196368">
    <property type="component" value="Unassembled WGS sequence"/>
</dbReference>
<comment type="caution">
    <text evidence="10">The sequence shown here is derived from an EMBL/GenBank/DDBJ whole genome shotgun (WGS) entry which is preliminary data.</text>
</comment>
<keyword evidence="7" id="KW-0998">Cell outer membrane</keyword>
<name>A0A1Y4DJW5_9BACT</name>
<dbReference type="Pfam" id="PF02321">
    <property type="entry name" value="OEP"/>
    <property type="match status" value="2"/>
</dbReference>
<evidence type="ECO:0000256" key="5">
    <source>
        <dbReference type="ARBA" id="ARBA00022692"/>
    </source>
</evidence>
<feature type="coiled-coil region" evidence="8">
    <location>
        <begin position="177"/>
        <end position="204"/>
    </location>
</feature>
<dbReference type="OrthoDB" id="9771205at2"/>
<accession>A0A1Y4DJW5</accession>
<dbReference type="GO" id="GO:1990281">
    <property type="term" value="C:efflux pump complex"/>
    <property type="evidence" value="ECO:0007669"/>
    <property type="project" value="TreeGrafter"/>
</dbReference>
<evidence type="ECO:0000313" key="11">
    <source>
        <dbReference type="Proteomes" id="UP000196368"/>
    </source>
</evidence>
<evidence type="ECO:0000256" key="2">
    <source>
        <dbReference type="ARBA" id="ARBA00007613"/>
    </source>
</evidence>
<comment type="similarity">
    <text evidence="2">Belongs to the outer membrane factor (OMF) (TC 1.B.17) family.</text>
</comment>
<dbReference type="PANTHER" id="PTHR30026">
    <property type="entry name" value="OUTER MEMBRANE PROTEIN TOLC"/>
    <property type="match status" value="1"/>
</dbReference>
<dbReference type="Gene3D" id="1.20.1600.10">
    <property type="entry name" value="Outer membrane efflux proteins (OEP)"/>
    <property type="match status" value="1"/>
</dbReference>
<proteinExistence type="inferred from homology"/>
<evidence type="ECO:0000256" key="9">
    <source>
        <dbReference type="SAM" id="SignalP"/>
    </source>
</evidence>
<dbReference type="EMBL" id="NFJD01000001">
    <property type="protein sequence ID" value="OUO57218.1"/>
    <property type="molecule type" value="Genomic_DNA"/>
</dbReference>
<protein>
    <recommendedName>
        <fullName evidence="12">Transporter</fullName>
    </recommendedName>
</protein>
<dbReference type="SUPFAM" id="SSF56954">
    <property type="entry name" value="Outer membrane efflux proteins (OEP)"/>
    <property type="match status" value="1"/>
</dbReference>
<evidence type="ECO:0000256" key="1">
    <source>
        <dbReference type="ARBA" id="ARBA00004442"/>
    </source>
</evidence>
<dbReference type="GO" id="GO:0009279">
    <property type="term" value="C:cell outer membrane"/>
    <property type="evidence" value="ECO:0007669"/>
    <property type="project" value="UniProtKB-SubCell"/>
</dbReference>
<evidence type="ECO:0000256" key="4">
    <source>
        <dbReference type="ARBA" id="ARBA00022452"/>
    </source>
</evidence>
<reference evidence="11" key="1">
    <citation type="submission" date="2017-04" db="EMBL/GenBank/DDBJ databases">
        <title>Function of individual gut microbiota members based on whole genome sequencing of pure cultures obtained from chicken caecum.</title>
        <authorList>
            <person name="Medvecky M."/>
            <person name="Cejkova D."/>
            <person name="Polansky O."/>
            <person name="Karasova D."/>
            <person name="Kubasova T."/>
            <person name="Cizek A."/>
            <person name="Rychlik I."/>
        </authorList>
    </citation>
    <scope>NUCLEOTIDE SEQUENCE [LARGE SCALE GENOMIC DNA]</scope>
    <source>
        <strain evidence="11">An273</strain>
    </source>
</reference>
<keyword evidence="9" id="KW-0732">Signal</keyword>
<dbReference type="PROSITE" id="PS51257">
    <property type="entry name" value="PROKAR_LIPOPROTEIN"/>
    <property type="match status" value="1"/>
</dbReference>
<gene>
    <name evidence="10" type="ORF">B5F75_00095</name>
</gene>
<feature type="chain" id="PRO_5013209348" description="Transporter" evidence="9">
    <location>
        <begin position="20"/>
        <end position="443"/>
    </location>
</feature>
<sequence>MKKILGFLCVLGLTGAAWAAPVQPLSLAACEEAALAFSPAVKAAQAQAQAARASYESVRGNLYPALYLDAAGSWTSEVPQMQVGPQTFEFGSEWGYSAGPTLEYVLFDKGARSAASRRALSLYESKLMEYALARKQALLQVRQAYFAVQRDLENIYLLSEQLKVSRKQRADVHAAYKAGAKSRRDELLAEKQALRTALDASTARTELARDLRDLFKLTGTDFGINPQYPLDWRVREKMEGETSAVIRADAPAQTAKQFAPFQTLTFDAATPRLAAYDGVIQSYEYAARGYAAAVWPRLSLSAGAYAQYPNGPIQEDVFLGKAGLSLRLPLFEGGKNKQQAQAQRLAAQATSVQKEETAQALEALFASAQDSLGALDIEMRLAAQLADKAAQAASLTYQAYQAGAVTFLEVDDANLSALQSRLMVSELLIRRLNGLAVLDSLGK</sequence>
<feature type="signal peptide" evidence="9">
    <location>
        <begin position="1"/>
        <end position="19"/>
    </location>
</feature>
<keyword evidence="4" id="KW-1134">Transmembrane beta strand</keyword>
<keyword evidence="8" id="KW-0175">Coiled coil</keyword>
<keyword evidence="6" id="KW-0472">Membrane</keyword>
<evidence type="ECO:0000256" key="3">
    <source>
        <dbReference type="ARBA" id="ARBA00022448"/>
    </source>
</evidence>
<dbReference type="PANTHER" id="PTHR30026:SF20">
    <property type="entry name" value="OUTER MEMBRANE PROTEIN TOLC"/>
    <property type="match status" value="1"/>
</dbReference>
<dbReference type="InterPro" id="IPR003423">
    <property type="entry name" value="OMP_efflux"/>
</dbReference>
<evidence type="ECO:0000256" key="8">
    <source>
        <dbReference type="SAM" id="Coils"/>
    </source>
</evidence>
<evidence type="ECO:0000313" key="10">
    <source>
        <dbReference type="EMBL" id="OUO57218.1"/>
    </source>
</evidence>
<dbReference type="RefSeq" id="WP_087286142.1">
    <property type="nucleotide sequence ID" value="NZ_NFJD01000001.1"/>
</dbReference>
<organism evidence="10 11">
    <name type="scientific">Candidatus Avelusimicrobium gallicola</name>
    <dbReference type="NCBI Taxonomy" id="2562704"/>
    <lineage>
        <taxon>Bacteria</taxon>
        <taxon>Pseudomonadati</taxon>
        <taxon>Elusimicrobiota</taxon>
        <taxon>Elusimicrobia</taxon>
        <taxon>Elusimicrobiales</taxon>
        <taxon>Elusimicrobiaceae</taxon>
        <taxon>Candidatus Avelusimicrobium</taxon>
    </lineage>
</organism>